<protein>
    <submittedName>
        <fullName evidence="1">Uncharacterized protein</fullName>
    </submittedName>
</protein>
<dbReference type="AlphaFoldDB" id="A0A2T1GJW0"/>
<comment type="caution">
    <text evidence="1">The sequence shown here is derived from an EMBL/GenBank/DDBJ whole genome shotgun (WGS) entry which is preliminary data.</text>
</comment>
<accession>A0A2T1GJW0</accession>
<evidence type="ECO:0000313" key="2">
    <source>
        <dbReference type="Proteomes" id="UP000238937"/>
    </source>
</evidence>
<evidence type="ECO:0000313" key="1">
    <source>
        <dbReference type="EMBL" id="PSB58065.1"/>
    </source>
</evidence>
<organism evidence="1 2">
    <name type="scientific">Chamaesiphon polymorphus CCALA 037</name>
    <dbReference type="NCBI Taxonomy" id="2107692"/>
    <lineage>
        <taxon>Bacteria</taxon>
        <taxon>Bacillati</taxon>
        <taxon>Cyanobacteriota</taxon>
        <taxon>Cyanophyceae</taxon>
        <taxon>Gomontiellales</taxon>
        <taxon>Chamaesiphonaceae</taxon>
        <taxon>Chamaesiphon</taxon>
    </lineage>
</organism>
<keyword evidence="2" id="KW-1185">Reference proteome</keyword>
<gene>
    <name evidence="1" type="ORF">C7B77_06085</name>
</gene>
<dbReference type="EMBL" id="PVWO01000049">
    <property type="protein sequence ID" value="PSB58065.1"/>
    <property type="molecule type" value="Genomic_DNA"/>
</dbReference>
<sequence>MTIDLPQCTDRSFDLVLLQIRALKPAYSNKSLPDKSVIALSIHSNAMGKIRLQATKINRYSEAIESELAMNDLWIIECQI</sequence>
<dbReference type="Proteomes" id="UP000238937">
    <property type="component" value="Unassembled WGS sequence"/>
</dbReference>
<reference evidence="1 2" key="1">
    <citation type="submission" date="2018-03" db="EMBL/GenBank/DDBJ databases">
        <title>The ancient ancestry and fast evolution of plastids.</title>
        <authorList>
            <person name="Moore K.R."/>
            <person name="Magnabosco C."/>
            <person name="Momper L."/>
            <person name="Gold D.A."/>
            <person name="Bosak T."/>
            <person name="Fournier G.P."/>
        </authorList>
    </citation>
    <scope>NUCLEOTIDE SEQUENCE [LARGE SCALE GENOMIC DNA]</scope>
    <source>
        <strain evidence="1 2">CCALA 037</strain>
    </source>
</reference>
<name>A0A2T1GJW0_9CYAN</name>
<proteinExistence type="predicted"/>